<dbReference type="EMBL" id="JAVRRJ010000004">
    <property type="protein sequence ID" value="KAK5085370.1"/>
    <property type="molecule type" value="Genomic_DNA"/>
</dbReference>
<feature type="compositionally biased region" description="Polar residues" evidence="1">
    <location>
        <begin position="789"/>
        <end position="799"/>
    </location>
</feature>
<dbReference type="SUPFAM" id="SSF52540">
    <property type="entry name" value="P-loop containing nucleoside triphosphate hydrolases"/>
    <property type="match status" value="1"/>
</dbReference>
<proteinExistence type="predicted"/>
<dbReference type="AlphaFoldDB" id="A0AAN7SZ33"/>
<dbReference type="GO" id="GO:0005874">
    <property type="term" value="C:microtubule"/>
    <property type="evidence" value="ECO:0007669"/>
    <property type="project" value="TreeGrafter"/>
</dbReference>
<evidence type="ECO:0000313" key="5">
    <source>
        <dbReference type="Proteomes" id="UP001309876"/>
    </source>
</evidence>
<dbReference type="Proteomes" id="UP001309876">
    <property type="component" value="Unassembled WGS sequence"/>
</dbReference>
<gene>
    <name evidence="4" type="ORF">LTR05_004654</name>
</gene>
<dbReference type="InterPro" id="IPR027417">
    <property type="entry name" value="P-loop_NTPase"/>
</dbReference>
<evidence type="ECO:0000259" key="3">
    <source>
        <dbReference type="PROSITE" id="PS51718"/>
    </source>
</evidence>
<dbReference type="InterPro" id="IPR001401">
    <property type="entry name" value="Dynamin_GTPase"/>
</dbReference>
<feature type="domain" description="GED" evidence="2">
    <location>
        <begin position="645"/>
        <end position="744"/>
    </location>
</feature>
<feature type="compositionally biased region" description="Polar residues" evidence="1">
    <location>
        <begin position="771"/>
        <end position="780"/>
    </location>
</feature>
<dbReference type="GO" id="GO:0008017">
    <property type="term" value="F:microtubule binding"/>
    <property type="evidence" value="ECO:0007669"/>
    <property type="project" value="TreeGrafter"/>
</dbReference>
<dbReference type="GO" id="GO:0031623">
    <property type="term" value="P:receptor internalization"/>
    <property type="evidence" value="ECO:0007669"/>
    <property type="project" value="TreeGrafter"/>
</dbReference>
<dbReference type="InterPro" id="IPR020850">
    <property type="entry name" value="GED_dom"/>
</dbReference>
<accession>A0AAN7SZ33</accession>
<dbReference type="PRINTS" id="PR00195">
    <property type="entry name" value="DYNAMIN"/>
</dbReference>
<dbReference type="InterPro" id="IPR030381">
    <property type="entry name" value="G_DYNAMIN_dom"/>
</dbReference>
<evidence type="ECO:0000313" key="4">
    <source>
        <dbReference type="EMBL" id="KAK5085370.1"/>
    </source>
</evidence>
<dbReference type="GO" id="GO:0005525">
    <property type="term" value="F:GTP binding"/>
    <property type="evidence" value="ECO:0007669"/>
    <property type="project" value="InterPro"/>
</dbReference>
<dbReference type="Gene3D" id="1.20.120.1240">
    <property type="entry name" value="Dynamin, middle domain"/>
    <property type="match status" value="1"/>
</dbReference>
<dbReference type="GO" id="GO:0005886">
    <property type="term" value="C:plasma membrane"/>
    <property type="evidence" value="ECO:0007669"/>
    <property type="project" value="TreeGrafter"/>
</dbReference>
<comment type="caution">
    <text evidence="4">The sequence shown here is derived from an EMBL/GenBank/DDBJ whole genome shotgun (WGS) entry which is preliminary data.</text>
</comment>
<dbReference type="InterPro" id="IPR045063">
    <property type="entry name" value="Dynamin_N"/>
</dbReference>
<organism evidence="4 5">
    <name type="scientific">Lithohypha guttulata</name>
    <dbReference type="NCBI Taxonomy" id="1690604"/>
    <lineage>
        <taxon>Eukaryota</taxon>
        <taxon>Fungi</taxon>
        <taxon>Dikarya</taxon>
        <taxon>Ascomycota</taxon>
        <taxon>Pezizomycotina</taxon>
        <taxon>Eurotiomycetes</taxon>
        <taxon>Chaetothyriomycetidae</taxon>
        <taxon>Chaetothyriales</taxon>
        <taxon>Trichomeriaceae</taxon>
        <taxon>Lithohypha</taxon>
    </lineage>
</organism>
<dbReference type="Pfam" id="PF00350">
    <property type="entry name" value="Dynamin_N"/>
    <property type="match status" value="1"/>
</dbReference>
<evidence type="ECO:0000259" key="2">
    <source>
        <dbReference type="PROSITE" id="PS51388"/>
    </source>
</evidence>
<feature type="region of interest" description="Disordered" evidence="1">
    <location>
        <begin position="771"/>
        <end position="822"/>
    </location>
</feature>
<name>A0AAN7SZ33_9EURO</name>
<feature type="domain" description="Dynamin-type G" evidence="3">
    <location>
        <begin position="40"/>
        <end position="347"/>
    </location>
</feature>
<dbReference type="Gene3D" id="3.40.50.300">
    <property type="entry name" value="P-loop containing nucleotide triphosphate hydrolases"/>
    <property type="match status" value="1"/>
</dbReference>
<dbReference type="GO" id="GO:0005737">
    <property type="term" value="C:cytoplasm"/>
    <property type="evidence" value="ECO:0007669"/>
    <property type="project" value="TreeGrafter"/>
</dbReference>
<reference evidence="4 5" key="1">
    <citation type="submission" date="2023-08" db="EMBL/GenBank/DDBJ databases">
        <title>Black Yeasts Isolated from many extreme environments.</title>
        <authorList>
            <person name="Coleine C."/>
            <person name="Stajich J.E."/>
            <person name="Selbmann L."/>
        </authorList>
    </citation>
    <scope>NUCLEOTIDE SEQUENCE [LARGE SCALE GENOMIC DNA]</scope>
    <source>
        <strain evidence="4 5">CCFEE 5910</strain>
    </source>
</reference>
<dbReference type="PANTHER" id="PTHR11566">
    <property type="entry name" value="DYNAMIN"/>
    <property type="match status" value="1"/>
</dbReference>
<dbReference type="GO" id="GO:0003924">
    <property type="term" value="F:GTPase activity"/>
    <property type="evidence" value="ECO:0007669"/>
    <property type="project" value="InterPro"/>
</dbReference>
<dbReference type="PROSITE" id="PS51388">
    <property type="entry name" value="GED"/>
    <property type="match status" value="1"/>
</dbReference>
<evidence type="ECO:0008006" key="6">
    <source>
        <dbReference type="Google" id="ProtNLM"/>
    </source>
</evidence>
<dbReference type="InterPro" id="IPR022812">
    <property type="entry name" value="Dynamin"/>
</dbReference>
<evidence type="ECO:0000256" key="1">
    <source>
        <dbReference type="SAM" id="MobiDB-lite"/>
    </source>
</evidence>
<dbReference type="SMART" id="SM00053">
    <property type="entry name" value="DYNc"/>
    <property type="match status" value="1"/>
</dbReference>
<protein>
    <recommendedName>
        <fullName evidence="6">Dynamin family protein</fullName>
    </recommendedName>
</protein>
<dbReference type="PANTHER" id="PTHR11566:SF131">
    <property type="entry name" value="GTPASE, PUTATIVE (AFU_ORTHOLOGUE AFUA_6G07630)-RELATED"/>
    <property type="match status" value="1"/>
</dbReference>
<keyword evidence="5" id="KW-1185">Reference proteome</keyword>
<sequence length="839" mass="94129">MSTSETASAMETNIPPIFGDTAQKLIECNQKLSELGIDDTIKIPRLVVIGDQSTGKSSLIEGISGFAIPKSAGTCTRCSLAINLSDSKDAEIPWKCTAYIEEKYSYNPQEKSITSTNPLGPWQLRMESQTSLIKVTQDRNELCQLIEGAQKLILNPERESNSLADISTLKNDAERFSPNTIRLDICASGWPNLSFVDSPGVISTAGRGQPRFSVTLVENIATEHAKDPNNIILLTLPMTHDFDNSRSFGIVETHNTHARTIAVFTKVDLARQEERDNCLSKYFQADGEEEFGYGQHTVMLGSGDENKFFQQQPWCSLAGDIQSRLGMRNLVERIREILFEQTRKGLPENLRSIRYRLTQVYRLLQTLPAPPNATELPYKLQQQFSEFEKGVQLMFQAGSVSRSKLKSLMVDFARTIEETKPTSSFIAEDEATELEEATKQLSEVSSYEVGNDVKRDEAIGAQAAGKKVKAKLRAHDFELNEIYGVNSDKCHSDTPGLIEPQAIDEMYKMSVQHWSRALDTFIQQVCQLVRHKARERVSTTFGNQKHLPLYQSVLSATDKCVDETFKEEEVFLKRKCKAEKETPFTLDETSFNKYEQKAVKESRQARVEARLKVENTAQEATFVGRKGKPKPMDEGSLSVDEWDLEIQMFAKVTAHYVLASKRLIDSICQDILTSLIPRLQRELVRFVTCRIGLDDTDVERKSATVAELMCEDHEREAKRQRLLREQKSLEEGYRHICRVLGSVSTDSDAGFEVLGLEEAMDLDVLMQNTNENLGASTPTASPKKRKTYNDGNGSDASESPTKKNRRSATIDLDGVEDYSTSTRTRLTTCNKSKTPGCGA</sequence>
<dbReference type="PROSITE" id="PS51718">
    <property type="entry name" value="G_DYNAMIN_2"/>
    <property type="match status" value="1"/>
</dbReference>